<keyword evidence="2" id="KW-1133">Transmembrane helix</keyword>
<feature type="signal peptide" evidence="3">
    <location>
        <begin position="1"/>
        <end position="21"/>
    </location>
</feature>
<gene>
    <name evidence="4" type="ORF">SEMRO_16_G011600.1</name>
</gene>
<keyword evidence="2" id="KW-0472">Membrane</keyword>
<feature type="transmembrane region" description="Helical" evidence="2">
    <location>
        <begin position="439"/>
        <end position="460"/>
    </location>
</feature>
<dbReference type="OrthoDB" id="4518at2759"/>
<organism evidence="4 5">
    <name type="scientific">Seminavis robusta</name>
    <dbReference type="NCBI Taxonomy" id="568900"/>
    <lineage>
        <taxon>Eukaryota</taxon>
        <taxon>Sar</taxon>
        <taxon>Stramenopiles</taxon>
        <taxon>Ochrophyta</taxon>
        <taxon>Bacillariophyta</taxon>
        <taxon>Bacillariophyceae</taxon>
        <taxon>Bacillariophycidae</taxon>
        <taxon>Naviculales</taxon>
        <taxon>Naviculaceae</taxon>
        <taxon>Seminavis</taxon>
    </lineage>
</organism>
<evidence type="ECO:0000256" key="1">
    <source>
        <dbReference type="SAM" id="MobiDB-lite"/>
    </source>
</evidence>
<accession>A0A9N8D680</accession>
<dbReference type="InterPro" id="IPR044200">
    <property type="entry name" value="At5g03900-like"/>
</dbReference>
<sequence>MRQSIVPAAAAILWLCVGSHAFTTPARTVVTRLVPQPHVVPLRHATVSLTMASNSNPVLSLYERYQDKLPSDAIVEACAGQRVVASDLAAKAGISVSQAARELTLLASLSQGDIAVGDAGELLYSFPSDLKGVLQKRSSQYQFQQQIQKAWPTVFWGIRVGFGVALVASLVAIYSTIFFINSSSSSDNDDRNSERRGGGGFGGGFGYFWGPSPFDFLYYRPYGSYGYYGRASSEKEEELGFLESVFSYVFGDGDPNAKIEEERLQLAAQMIRDNKGAVTAEQLAPYCDPDITPQQAQKANYVDESFVLPIVTQLNGEPTVTDDGDIVYLFPELQTTASKTAITKSTTDDQEQSNALILKRAGLSPNASTRDIQLMLNYNGISTRNAYDKQALLDILEQALPPLTRQEQEKLEQQAAQQDPSLLTEREIPFSVATDFNKIAAGALGVVNLGGALYLGTQLAQITAAGYSLPGMYGAVAGAFPLLLGYALLYNAIPLVRNFWINQQNAQISARNSLRKQWKTALAESVNTALFKRKLKAAKAMGVKQKRVGSNNVIFDTSKTTLEELGKQKEQAELSAFDSLLEKDNDNDNKKKKEKKASLDSSGGGGDDVGAFE</sequence>
<feature type="transmembrane region" description="Helical" evidence="2">
    <location>
        <begin position="154"/>
        <end position="180"/>
    </location>
</feature>
<keyword evidence="5" id="KW-1185">Reference proteome</keyword>
<name>A0A9N8D680_9STRA</name>
<keyword evidence="2" id="KW-0812">Transmembrane</keyword>
<comment type="caution">
    <text evidence="4">The sequence shown here is derived from an EMBL/GenBank/DDBJ whole genome shotgun (WGS) entry which is preliminary data.</text>
</comment>
<proteinExistence type="predicted"/>
<dbReference type="AlphaFoldDB" id="A0A9N8D680"/>
<keyword evidence="3" id="KW-0732">Signal</keyword>
<evidence type="ECO:0000256" key="3">
    <source>
        <dbReference type="SAM" id="SignalP"/>
    </source>
</evidence>
<evidence type="ECO:0000313" key="5">
    <source>
        <dbReference type="Proteomes" id="UP001153069"/>
    </source>
</evidence>
<evidence type="ECO:0000256" key="2">
    <source>
        <dbReference type="SAM" id="Phobius"/>
    </source>
</evidence>
<evidence type="ECO:0000313" key="4">
    <source>
        <dbReference type="EMBL" id="CAB9497207.1"/>
    </source>
</evidence>
<dbReference type="Proteomes" id="UP001153069">
    <property type="component" value="Unassembled WGS sequence"/>
</dbReference>
<feature type="chain" id="PRO_5040370128" evidence="3">
    <location>
        <begin position="22"/>
        <end position="613"/>
    </location>
</feature>
<reference evidence="4" key="1">
    <citation type="submission" date="2020-06" db="EMBL/GenBank/DDBJ databases">
        <authorList>
            <consortium name="Plant Systems Biology data submission"/>
        </authorList>
    </citation>
    <scope>NUCLEOTIDE SEQUENCE</scope>
    <source>
        <strain evidence="4">D6</strain>
    </source>
</reference>
<feature type="compositionally biased region" description="Basic and acidic residues" evidence="1">
    <location>
        <begin position="580"/>
        <end position="591"/>
    </location>
</feature>
<dbReference type="PANTHER" id="PTHR47380:SF4">
    <property type="entry name" value="OS02G0533000 PROTEIN"/>
    <property type="match status" value="1"/>
</dbReference>
<feature type="compositionally biased region" description="Gly residues" evidence="1">
    <location>
        <begin position="602"/>
        <end position="613"/>
    </location>
</feature>
<dbReference type="PANTHER" id="PTHR47380">
    <property type="entry name" value="OS02G0533000 PROTEIN"/>
    <property type="match status" value="1"/>
</dbReference>
<protein>
    <submittedName>
        <fullName evidence="4">Uncharacterized protein</fullName>
    </submittedName>
</protein>
<feature type="transmembrane region" description="Helical" evidence="2">
    <location>
        <begin position="472"/>
        <end position="493"/>
    </location>
</feature>
<feature type="region of interest" description="Disordered" evidence="1">
    <location>
        <begin position="576"/>
        <end position="613"/>
    </location>
</feature>
<dbReference type="EMBL" id="CAICTM010000016">
    <property type="protein sequence ID" value="CAB9497207.1"/>
    <property type="molecule type" value="Genomic_DNA"/>
</dbReference>